<gene>
    <name evidence="3" type="ORF">BJX66DRAFT_338580</name>
</gene>
<keyword evidence="1" id="KW-0808">Transferase</keyword>
<comment type="caution">
    <text evidence="3">The sequence shown here is derived from an EMBL/GenBank/DDBJ whole genome shotgun (WGS) entry which is preliminary data.</text>
</comment>
<keyword evidence="4" id="KW-1185">Reference proteome</keyword>
<reference evidence="3 4" key="1">
    <citation type="submission" date="2024-07" db="EMBL/GenBank/DDBJ databases">
        <title>Section-level genome sequencing and comparative genomics of Aspergillus sections Usti and Cavernicolus.</title>
        <authorList>
            <consortium name="Lawrence Berkeley National Laboratory"/>
            <person name="Nybo J.L."/>
            <person name="Vesth T.C."/>
            <person name="Theobald S."/>
            <person name="Frisvad J.C."/>
            <person name="Larsen T.O."/>
            <person name="Kjaerboelling I."/>
            <person name="Rothschild-Mancinelli K."/>
            <person name="Lyhne E.K."/>
            <person name="Kogle M.E."/>
            <person name="Barry K."/>
            <person name="Clum A."/>
            <person name="Na H."/>
            <person name="Ledsgaard L."/>
            <person name="Lin J."/>
            <person name="Lipzen A."/>
            <person name="Kuo A."/>
            <person name="Riley R."/>
            <person name="Mondo S."/>
            <person name="Labutti K."/>
            <person name="Haridas S."/>
            <person name="Pangalinan J."/>
            <person name="Salamov A.A."/>
            <person name="Simmons B.A."/>
            <person name="Magnuson J.K."/>
            <person name="Chen J."/>
            <person name="Drula E."/>
            <person name="Henrissat B."/>
            <person name="Wiebenga A."/>
            <person name="Lubbers R.J."/>
            <person name="Gomes A.C."/>
            <person name="Makela M.R."/>
            <person name="Stajich J."/>
            <person name="Grigoriev I.V."/>
            <person name="Mortensen U.H."/>
            <person name="De Vries R.P."/>
            <person name="Baker S.E."/>
            <person name="Andersen M.R."/>
        </authorList>
    </citation>
    <scope>NUCLEOTIDE SEQUENCE [LARGE SCALE GENOMIC DNA]</scope>
    <source>
        <strain evidence="3 4">CBS 209.92</strain>
    </source>
</reference>
<accession>A0ABR4G3W2</accession>
<dbReference type="SUPFAM" id="SSF53448">
    <property type="entry name" value="Nucleotide-diphospho-sugar transferases"/>
    <property type="match status" value="1"/>
</dbReference>
<dbReference type="Pfam" id="PF12804">
    <property type="entry name" value="NTP_transf_3"/>
    <property type="match status" value="1"/>
</dbReference>
<organism evidence="3 4">
    <name type="scientific">Aspergillus keveii</name>
    <dbReference type="NCBI Taxonomy" id="714993"/>
    <lineage>
        <taxon>Eukaryota</taxon>
        <taxon>Fungi</taxon>
        <taxon>Dikarya</taxon>
        <taxon>Ascomycota</taxon>
        <taxon>Pezizomycotina</taxon>
        <taxon>Eurotiomycetes</taxon>
        <taxon>Eurotiomycetidae</taxon>
        <taxon>Eurotiales</taxon>
        <taxon>Aspergillaceae</taxon>
        <taxon>Aspergillus</taxon>
        <taxon>Aspergillus subgen. Nidulantes</taxon>
    </lineage>
</organism>
<dbReference type="EMBL" id="JBFTWV010000054">
    <property type="protein sequence ID" value="KAL2793686.1"/>
    <property type="molecule type" value="Genomic_DNA"/>
</dbReference>
<dbReference type="Gene3D" id="3.90.550.10">
    <property type="entry name" value="Spore Coat Polysaccharide Biosynthesis Protein SpsA, Chain A"/>
    <property type="match status" value="1"/>
</dbReference>
<sequence>MSTAIKPLLLAGGKSTRMGSRKELLRLAKGIPIYEQQLLRLHLAFPKSDAVFFSLPSPASLAKILENPRVERVADTTLLLHSADSSPVLIHILYDDPKEDLGPAAGLLSAYRHDPDATWLVVACDYPFFSVSALRYLYRHMAGPVTCFENADGIYEPLLGIWTPEALLLLEENVQRGILGPKAVVLKSKGTSAEDE</sequence>
<dbReference type="InterPro" id="IPR029044">
    <property type="entry name" value="Nucleotide-diphossugar_trans"/>
</dbReference>
<dbReference type="InterPro" id="IPR025877">
    <property type="entry name" value="MobA-like_NTP_Trfase"/>
</dbReference>
<evidence type="ECO:0000313" key="3">
    <source>
        <dbReference type="EMBL" id="KAL2793686.1"/>
    </source>
</evidence>
<name>A0ABR4G3W2_9EURO</name>
<dbReference type="PANTHER" id="PTHR19136:SF81">
    <property type="entry name" value="MOLYBDENUM COFACTOR GUANYLYLTRANSFERASE"/>
    <property type="match status" value="1"/>
</dbReference>
<proteinExistence type="predicted"/>
<evidence type="ECO:0000256" key="1">
    <source>
        <dbReference type="ARBA" id="ARBA00022679"/>
    </source>
</evidence>
<evidence type="ECO:0000313" key="4">
    <source>
        <dbReference type="Proteomes" id="UP001610563"/>
    </source>
</evidence>
<evidence type="ECO:0000259" key="2">
    <source>
        <dbReference type="Pfam" id="PF12804"/>
    </source>
</evidence>
<dbReference type="Proteomes" id="UP001610563">
    <property type="component" value="Unassembled WGS sequence"/>
</dbReference>
<protein>
    <submittedName>
        <fullName evidence="3">MobA-like NTP transferase domain-containing protein</fullName>
    </submittedName>
</protein>
<dbReference type="PANTHER" id="PTHR19136">
    <property type="entry name" value="MOLYBDENUM COFACTOR GUANYLYLTRANSFERASE"/>
    <property type="match status" value="1"/>
</dbReference>
<feature type="domain" description="MobA-like NTP transferase" evidence="2">
    <location>
        <begin position="8"/>
        <end position="173"/>
    </location>
</feature>